<dbReference type="SMART" id="SM00220">
    <property type="entry name" value="S_TKc"/>
    <property type="match status" value="1"/>
</dbReference>
<dbReference type="EMBL" id="FR824127">
    <property type="protein sequence ID" value="CCA19940.1"/>
    <property type="molecule type" value="Genomic_DNA"/>
</dbReference>
<accession>F0WFF8</accession>
<organism evidence="2">
    <name type="scientific">Albugo laibachii Nc14</name>
    <dbReference type="NCBI Taxonomy" id="890382"/>
    <lineage>
        <taxon>Eukaryota</taxon>
        <taxon>Sar</taxon>
        <taxon>Stramenopiles</taxon>
        <taxon>Oomycota</taxon>
        <taxon>Peronosporomycetes</taxon>
        <taxon>Albuginales</taxon>
        <taxon>Albuginaceae</taxon>
        <taxon>Albugo</taxon>
    </lineage>
</organism>
<dbReference type="PROSITE" id="PS00108">
    <property type="entry name" value="PROTEIN_KINASE_ST"/>
    <property type="match status" value="1"/>
</dbReference>
<dbReference type="Gene3D" id="3.30.200.20">
    <property type="entry name" value="Phosphorylase Kinase, domain 1"/>
    <property type="match status" value="1"/>
</dbReference>
<dbReference type="HOGENOM" id="CLU_237739_0_0_1"/>
<reference evidence="2" key="1">
    <citation type="journal article" date="2011" name="PLoS Biol.">
        <title>Gene gain and loss during evolution of obligate parasitism in the white rust pathogen of Arabidopsis thaliana.</title>
        <authorList>
            <person name="Kemen E."/>
            <person name="Gardiner A."/>
            <person name="Schultz-Larsen T."/>
            <person name="Kemen A.C."/>
            <person name="Balmuth A.L."/>
            <person name="Robert-Seilaniantz A."/>
            <person name="Bailey K."/>
            <person name="Holub E."/>
            <person name="Studholme D.J."/>
            <person name="Maclean D."/>
            <person name="Jones J.D."/>
        </authorList>
    </citation>
    <scope>NUCLEOTIDE SEQUENCE</scope>
</reference>
<dbReference type="PANTHER" id="PTHR44305">
    <property type="entry name" value="SI:DKEY-192D15.2-RELATED"/>
    <property type="match status" value="1"/>
</dbReference>
<evidence type="ECO:0000313" key="2">
    <source>
        <dbReference type="EMBL" id="CCA19940.1"/>
    </source>
</evidence>
<evidence type="ECO:0000259" key="1">
    <source>
        <dbReference type="PROSITE" id="PS50011"/>
    </source>
</evidence>
<dbReference type="GO" id="GO:0004672">
    <property type="term" value="F:protein kinase activity"/>
    <property type="evidence" value="ECO:0007669"/>
    <property type="project" value="InterPro"/>
</dbReference>
<dbReference type="Pfam" id="PF00069">
    <property type="entry name" value="Pkinase"/>
    <property type="match status" value="1"/>
</dbReference>
<dbReference type="InterPro" id="IPR053083">
    <property type="entry name" value="TF_kinase-domain_protein"/>
</dbReference>
<gene>
    <name evidence="2" type="primary">AlNc14C82G5347</name>
    <name evidence="2" type="ORF">ALNC14_060830</name>
</gene>
<dbReference type="PANTHER" id="PTHR44305:SF25">
    <property type="entry name" value="CHROMOSOME UNDETERMINED SCAFFOLD_9, WHOLE GENOME SHOTGUN SEQUENCE"/>
    <property type="match status" value="1"/>
</dbReference>
<protein>
    <submittedName>
        <fullName evidence="2">Uncharacterized protein AlNc14C82G5347</fullName>
    </submittedName>
</protein>
<reference evidence="2" key="2">
    <citation type="submission" date="2011-02" db="EMBL/GenBank/DDBJ databases">
        <authorList>
            <person name="MacLean D."/>
        </authorList>
    </citation>
    <scope>NUCLEOTIDE SEQUENCE</scope>
</reference>
<dbReference type="InterPro" id="IPR000719">
    <property type="entry name" value="Prot_kinase_dom"/>
</dbReference>
<proteinExistence type="predicted"/>
<dbReference type="InterPro" id="IPR008271">
    <property type="entry name" value="Ser/Thr_kinase_AS"/>
</dbReference>
<feature type="domain" description="Protein kinase" evidence="1">
    <location>
        <begin position="1236"/>
        <end position="1566"/>
    </location>
</feature>
<dbReference type="InterPro" id="IPR011009">
    <property type="entry name" value="Kinase-like_dom_sf"/>
</dbReference>
<name>F0WFF8_9STRA</name>
<dbReference type="SUPFAM" id="SSF56112">
    <property type="entry name" value="Protein kinase-like (PK-like)"/>
    <property type="match status" value="1"/>
</dbReference>
<dbReference type="Gene3D" id="1.10.510.10">
    <property type="entry name" value="Transferase(Phosphotransferase) domain 1"/>
    <property type="match status" value="1"/>
</dbReference>
<dbReference type="CDD" id="cd00180">
    <property type="entry name" value="PKc"/>
    <property type="match status" value="1"/>
</dbReference>
<dbReference type="PROSITE" id="PS50011">
    <property type="entry name" value="PROTEIN_KINASE_DOM"/>
    <property type="match status" value="1"/>
</dbReference>
<sequence length="1816" mass="207006">MYDKRRSPRLGHAVVIPIEDVAKYTIGAKSSQIKKLSEKILNTNLSSIAVMARDSVCMDNHTTNDAGSLPSRCLLVMLAPNGKSAMSFLLFQPPGTFMLAFVDNTLCIYFKLLWVVQKIVIACADTATSIIESTEWNFHWNANSSTKTEYLHRVYVPNWMFEFLKKCWKQSLPSIRTIYMTAFAELTQIHECVLCDLSQKYFWECEQDTVEWHKILFEPEVIDALTAQSEKYALMLNSKALGFYLLCSEVTKGEETGSCPRQSVSYRVRNIEFNLESSVLAITDGVATIESSRTTLRFGRKKSMAIKGVLFTSLKDSFLNPHQTILKFVTAPVESGQLLDKQRTSLSLAQSAQNSAESKELQALMRLHEELHMYPPSIQHSEKLAEAMKQFLGSVSISKKPPNCPDRECDMAEEVIIHLMEKLISDHLKQVKIPDLHCRIASGSAIAHLVNKCIVAMSSRYATKSNWMQILHCLFRMMSQRKGISADFVDVLHRLSISSQFFQEKLMAFSGLRILWDVYTSSTSDPVLPTAGSTENINQLAEISFKCIPQPSSRIGQIVSIVAKKLWKYKRHTHNESGLKYSLDQVFDIDIPLFTQLNPLLLRYELEDSIASRPLDAFEHHVPCEAVQLETAILSFIYRVVTDLLISTDKTSYFWRSKCEQCLGLNELYGKLFSRIRFHASSSEMKQTELIFPTLVALMELQKQLQGLFGEGARCCEGFQDCLQYFKREWDLFFASWEICKSIDTKYSSLIGLKSIKTMFSLQFYIVETFPLELLEAYVSLTFEKICACTIQFCSLHKLYSCKPSLEEGRSLADTFAIGLVYFTKLYTCIINRLRIYKPCHQVIHQLLGVDATIPIQYMTETILSVPSCVQQQGKSSTDIFCDFLEALLRMVRNCDVSSALWMGVVDLFCNTCMRGNLCISASIGDSKGDTSDDTIGPSRSALRLLVALYCTFDHGEWRLTTTPLQNVKWHMDRLMCSAAVECCRLHFLGVLAILERRLVYFNDTNDSEITRYVTNNLLVYFLVQAGGRREQLERTMIPTEEHSKFTKSFCIPSILWPQSTQNLPSNGPSLSKTTAFVLILLLSSILAPNRPGALPGDDSSFHLDVNTIDPTADGRSPSYPSCPYVDLILSHLLKIYQSFKDYRLPELLILVLDDKELSEVWLLDQKSKAMRMLLHLMVPDFYPRNLYIPDNLYEKSSNLDTASRPQSSRRSSDEDIDAFESFLNANGSRRDTQEPQKWMYVAKGSFASVYSSYIPRLNTRVAVKRIPCQRSRQNRSVIPDVFHEIQVLDKLNQNAKGASLQLLDYGLCTNDEHFEIITEFCPYNLKEWRDSVKSPIPIGSILRLILFIFSTLCRHLELIHSAGILHSDIKCENILIRCEDCHAFTNAILQSFETGEDNWREYLDRMVVFADFGEALPLVRALEGDGNRFCEYVGRARGTEAIQSPEMLQHSSDSTLRITSASDIWSMGALLYELLGERMLFEQETSASLYAHLVLHKKEMSSSSGEFHTLKPQHIAYLEEYYSTCQPMAMHEKELLGDVIRLCDYTLQRDPLLRPALSDIQHSVSRLLATNLNNTCISTQGKALKNDFAEDGKTTNDSNLDDYSYHGMHSDSDMFPDVLAVRENWGIHLPFKDGSVCCSNWHDQVTRVMLQYEGMYDHFIFVMWGASTTDSGRENLSKVFSTRDYSLWYLDNVDRNSTNERMEAVYITQFAISQIASEFYIFLASMAHCSVLITTYVIEECSYKRQERERFLSMVLRTLLFAHQDNSQRPNSVLETISHWGKVNTAARLSYILPTGSIIKDLHENKRKLESISKV</sequence>
<dbReference type="GO" id="GO:0005524">
    <property type="term" value="F:ATP binding"/>
    <property type="evidence" value="ECO:0007669"/>
    <property type="project" value="InterPro"/>
</dbReference>